<dbReference type="SUPFAM" id="SSF52047">
    <property type="entry name" value="RNI-like"/>
    <property type="match status" value="1"/>
</dbReference>
<dbReference type="HOGENOM" id="CLU_018544_14_2_1"/>
<dbReference type="PANTHER" id="PTHR38926:SF5">
    <property type="entry name" value="F-BOX AND LEUCINE-RICH REPEAT PROTEIN 6"/>
    <property type="match status" value="1"/>
</dbReference>
<evidence type="ECO:0008006" key="3">
    <source>
        <dbReference type="Google" id="ProtNLM"/>
    </source>
</evidence>
<dbReference type="PANTHER" id="PTHR38926">
    <property type="entry name" value="F-BOX DOMAIN CONTAINING PROTEIN, EXPRESSED"/>
    <property type="match status" value="1"/>
</dbReference>
<gene>
    <name evidence="1" type="ORF">K443DRAFT_415404</name>
</gene>
<reference evidence="2" key="2">
    <citation type="submission" date="2015-01" db="EMBL/GenBank/DDBJ databases">
        <title>Evolutionary Origins and Diversification of the Mycorrhizal Mutualists.</title>
        <authorList>
            <consortium name="DOE Joint Genome Institute"/>
            <consortium name="Mycorrhizal Genomics Consortium"/>
            <person name="Kohler A."/>
            <person name="Kuo A."/>
            <person name="Nagy L.G."/>
            <person name="Floudas D."/>
            <person name="Copeland A."/>
            <person name="Barry K.W."/>
            <person name="Cichocki N."/>
            <person name="Veneault-Fourrey C."/>
            <person name="LaButti K."/>
            <person name="Lindquist E.A."/>
            <person name="Lipzen A."/>
            <person name="Lundell T."/>
            <person name="Morin E."/>
            <person name="Murat C."/>
            <person name="Riley R."/>
            <person name="Ohm R."/>
            <person name="Sun H."/>
            <person name="Tunlid A."/>
            <person name="Henrissat B."/>
            <person name="Grigoriev I.V."/>
            <person name="Hibbett D.S."/>
            <person name="Martin F."/>
        </authorList>
    </citation>
    <scope>NUCLEOTIDE SEQUENCE [LARGE SCALE GENOMIC DNA]</scope>
    <source>
        <strain evidence="2">LaAM-08-1</strain>
    </source>
</reference>
<organism evidence="1 2">
    <name type="scientific">Laccaria amethystina LaAM-08-1</name>
    <dbReference type="NCBI Taxonomy" id="1095629"/>
    <lineage>
        <taxon>Eukaryota</taxon>
        <taxon>Fungi</taxon>
        <taxon>Dikarya</taxon>
        <taxon>Basidiomycota</taxon>
        <taxon>Agaricomycotina</taxon>
        <taxon>Agaricomycetes</taxon>
        <taxon>Agaricomycetidae</taxon>
        <taxon>Agaricales</taxon>
        <taxon>Agaricineae</taxon>
        <taxon>Hydnangiaceae</taxon>
        <taxon>Laccaria</taxon>
    </lineage>
</organism>
<proteinExistence type="predicted"/>
<dbReference type="EMBL" id="KN838569">
    <property type="protein sequence ID" value="KIK04413.1"/>
    <property type="molecule type" value="Genomic_DNA"/>
</dbReference>
<name>A0A0C9Y8S2_9AGAR</name>
<protein>
    <recommendedName>
        <fullName evidence="3">F-box domain-containing protein</fullName>
    </recommendedName>
</protein>
<accession>A0A0C9Y8S2</accession>
<dbReference type="Gene3D" id="3.80.10.10">
    <property type="entry name" value="Ribonuclease Inhibitor"/>
    <property type="match status" value="1"/>
</dbReference>
<sequence>MDGSSSPGDASNGDYNIATNDAIRSLANLTLTSSTKTNGKTTPAAIHSLLPPEIMAEIFMSVCDYIPQRRPPRVTSPLVLGKVCGAWREICWSIQSLWEVVDLLVVPARLDVQNELLEEWIPRAGSRNLHIYLNEEEPHRGWKEAPPHKIMHTIASFSRKWETADIFLPEDNYADLIPIKGNLPVLKSLSIRPPKQECIEIDLRLFENCPLLRSLDLGHYYLENVFLPWKQLTRLYADGLLIEECFHVFRECQNLITCHLDKIISDVEDIVTLHVPITHRGIESFDVTSSEVQDIASVFGNVTLPGLRKLQITCSDWTADTTPPLLTSFFSRSSCNLQNLIVNRIFRLETDLIRILDALPSLIHLNVEERDTRFSVDFLDLLHRTDSHQLFLPNLEALALCGMFSFDIHDMYRMLEGRRKSDKITTLKSFSVVDTDSSNSTACGFSEEVERNILDLVEDGLQFSLLMPGGGITSSTVIDNVIFLAYTGNVQNNTLPRKSLS</sequence>
<evidence type="ECO:0000313" key="2">
    <source>
        <dbReference type="Proteomes" id="UP000054477"/>
    </source>
</evidence>
<dbReference type="OrthoDB" id="2894079at2759"/>
<dbReference type="AlphaFoldDB" id="A0A0C9Y8S2"/>
<reference evidence="1 2" key="1">
    <citation type="submission" date="2014-04" db="EMBL/GenBank/DDBJ databases">
        <authorList>
            <consortium name="DOE Joint Genome Institute"/>
            <person name="Kuo A."/>
            <person name="Kohler A."/>
            <person name="Nagy L.G."/>
            <person name="Floudas D."/>
            <person name="Copeland A."/>
            <person name="Barry K.W."/>
            <person name="Cichocki N."/>
            <person name="Veneault-Fourrey C."/>
            <person name="LaButti K."/>
            <person name="Lindquist E.A."/>
            <person name="Lipzen A."/>
            <person name="Lundell T."/>
            <person name="Morin E."/>
            <person name="Murat C."/>
            <person name="Sun H."/>
            <person name="Tunlid A."/>
            <person name="Henrissat B."/>
            <person name="Grigoriev I.V."/>
            <person name="Hibbett D.S."/>
            <person name="Martin F."/>
            <person name="Nordberg H.P."/>
            <person name="Cantor M.N."/>
            <person name="Hua S.X."/>
        </authorList>
    </citation>
    <scope>NUCLEOTIDE SEQUENCE [LARGE SCALE GENOMIC DNA]</scope>
    <source>
        <strain evidence="1 2">LaAM-08-1</strain>
    </source>
</reference>
<dbReference type="Proteomes" id="UP000054477">
    <property type="component" value="Unassembled WGS sequence"/>
</dbReference>
<evidence type="ECO:0000313" key="1">
    <source>
        <dbReference type="EMBL" id="KIK04413.1"/>
    </source>
</evidence>
<keyword evidence="2" id="KW-1185">Reference proteome</keyword>
<dbReference type="InterPro" id="IPR032675">
    <property type="entry name" value="LRR_dom_sf"/>
</dbReference>
<dbReference type="STRING" id="1095629.A0A0C9Y8S2"/>